<feature type="compositionally biased region" description="Basic and acidic residues" evidence="1">
    <location>
        <begin position="146"/>
        <end position="178"/>
    </location>
</feature>
<proteinExistence type="predicted"/>
<evidence type="ECO:0000256" key="2">
    <source>
        <dbReference type="SAM" id="SignalP"/>
    </source>
</evidence>
<evidence type="ECO:0000313" key="3">
    <source>
        <dbReference type="EMBL" id="RPA77105.1"/>
    </source>
</evidence>
<dbReference type="AlphaFoldDB" id="A0A3N4HTD6"/>
<name>A0A3N4HTD6_ASCIM</name>
<accession>A0A3N4HTD6</accession>
<dbReference type="EMBL" id="ML119732">
    <property type="protein sequence ID" value="RPA77105.1"/>
    <property type="molecule type" value="Genomic_DNA"/>
</dbReference>
<feature type="chain" id="PRO_5018255487" evidence="2">
    <location>
        <begin position="22"/>
        <end position="267"/>
    </location>
</feature>
<protein>
    <submittedName>
        <fullName evidence="3">Uncharacterized protein</fullName>
    </submittedName>
</protein>
<keyword evidence="2" id="KW-0732">Signal</keyword>
<feature type="region of interest" description="Disordered" evidence="1">
    <location>
        <begin position="126"/>
        <end position="251"/>
    </location>
</feature>
<feature type="region of interest" description="Disordered" evidence="1">
    <location>
        <begin position="31"/>
        <end position="51"/>
    </location>
</feature>
<sequence>MQFTNFLIMAALALFPMSAFARPSHSTFTGIPSGIRNGHGQQPLMRRSEPTGPTMYFLQKLARIYEEEERYQDAYERDLSDQAVGKWVKQALMPAQIPKGAWRAFHGDERGPGLAEAVIAGSSDFGRGLRDSRHRQSSNEAARTLELARERDEKPKSRAPEQSTEDLKLEKPVQDDKKLQKRGNRERKKENGRQKAGIRKPETAGAKQRAAERQKTLQRAFDRDEKKRAAQREQQVLFRNDKRAFPDSPDVSMEPKAAAIVAAAEDS</sequence>
<organism evidence="3 4">
    <name type="scientific">Ascobolus immersus RN42</name>
    <dbReference type="NCBI Taxonomy" id="1160509"/>
    <lineage>
        <taxon>Eukaryota</taxon>
        <taxon>Fungi</taxon>
        <taxon>Dikarya</taxon>
        <taxon>Ascomycota</taxon>
        <taxon>Pezizomycotina</taxon>
        <taxon>Pezizomycetes</taxon>
        <taxon>Pezizales</taxon>
        <taxon>Ascobolaceae</taxon>
        <taxon>Ascobolus</taxon>
    </lineage>
</organism>
<dbReference type="Proteomes" id="UP000275078">
    <property type="component" value="Unassembled WGS sequence"/>
</dbReference>
<reference evidence="3 4" key="1">
    <citation type="journal article" date="2018" name="Nat. Ecol. Evol.">
        <title>Pezizomycetes genomes reveal the molecular basis of ectomycorrhizal truffle lifestyle.</title>
        <authorList>
            <person name="Murat C."/>
            <person name="Payen T."/>
            <person name="Noel B."/>
            <person name="Kuo A."/>
            <person name="Morin E."/>
            <person name="Chen J."/>
            <person name="Kohler A."/>
            <person name="Krizsan K."/>
            <person name="Balestrini R."/>
            <person name="Da Silva C."/>
            <person name="Montanini B."/>
            <person name="Hainaut M."/>
            <person name="Levati E."/>
            <person name="Barry K.W."/>
            <person name="Belfiori B."/>
            <person name="Cichocki N."/>
            <person name="Clum A."/>
            <person name="Dockter R.B."/>
            <person name="Fauchery L."/>
            <person name="Guy J."/>
            <person name="Iotti M."/>
            <person name="Le Tacon F."/>
            <person name="Lindquist E.A."/>
            <person name="Lipzen A."/>
            <person name="Malagnac F."/>
            <person name="Mello A."/>
            <person name="Molinier V."/>
            <person name="Miyauchi S."/>
            <person name="Poulain J."/>
            <person name="Riccioni C."/>
            <person name="Rubini A."/>
            <person name="Sitrit Y."/>
            <person name="Splivallo R."/>
            <person name="Traeger S."/>
            <person name="Wang M."/>
            <person name="Zifcakova L."/>
            <person name="Wipf D."/>
            <person name="Zambonelli A."/>
            <person name="Paolocci F."/>
            <person name="Nowrousian M."/>
            <person name="Ottonello S."/>
            <person name="Baldrian P."/>
            <person name="Spatafora J.W."/>
            <person name="Henrissat B."/>
            <person name="Nagy L.G."/>
            <person name="Aury J.M."/>
            <person name="Wincker P."/>
            <person name="Grigoriev I.V."/>
            <person name="Bonfante P."/>
            <person name="Martin F.M."/>
        </authorList>
    </citation>
    <scope>NUCLEOTIDE SEQUENCE [LARGE SCALE GENOMIC DNA]</scope>
    <source>
        <strain evidence="3 4">RN42</strain>
    </source>
</reference>
<gene>
    <name evidence="3" type="ORF">BJ508DRAFT_310506</name>
</gene>
<evidence type="ECO:0000256" key="1">
    <source>
        <dbReference type="SAM" id="MobiDB-lite"/>
    </source>
</evidence>
<feature type="compositionally biased region" description="Basic and acidic residues" evidence="1">
    <location>
        <begin position="209"/>
        <end position="231"/>
    </location>
</feature>
<feature type="signal peptide" evidence="2">
    <location>
        <begin position="1"/>
        <end position="21"/>
    </location>
</feature>
<evidence type="ECO:0000313" key="4">
    <source>
        <dbReference type="Proteomes" id="UP000275078"/>
    </source>
</evidence>
<keyword evidence="4" id="KW-1185">Reference proteome</keyword>